<evidence type="ECO:0000256" key="6">
    <source>
        <dbReference type="ARBA" id="ARBA00023180"/>
    </source>
</evidence>
<comment type="caution">
    <text evidence="9">The sequence shown here is derived from an EMBL/GenBank/DDBJ whole genome shotgun (WGS) entry which is preliminary data.</text>
</comment>
<reference evidence="9 10" key="1">
    <citation type="journal article" date="2022" name="bioRxiv">
        <title>Genomics of Preaxostyla Flagellates Illuminates Evolutionary Transitions and the Path Towards Mitochondrial Loss.</title>
        <authorList>
            <person name="Novak L.V.F."/>
            <person name="Treitli S.C."/>
            <person name="Pyrih J."/>
            <person name="Halakuc P."/>
            <person name="Pipaliya S.V."/>
            <person name="Vacek V."/>
            <person name="Brzon O."/>
            <person name="Soukal P."/>
            <person name="Eme L."/>
            <person name="Dacks J.B."/>
            <person name="Karnkowska A."/>
            <person name="Elias M."/>
            <person name="Hampl V."/>
        </authorList>
    </citation>
    <scope>NUCLEOTIDE SEQUENCE [LARGE SCALE GENOMIC DNA]</scope>
    <source>
        <strain evidence="9">NAU3</strain>
        <tissue evidence="9">Gut</tissue>
    </source>
</reference>
<accession>A0ABQ9XIX4</accession>
<protein>
    <recommendedName>
        <fullName evidence="11">Acid phosphatase</fullName>
    </recommendedName>
</protein>
<keyword evidence="5" id="KW-1015">Disulfide bond</keyword>
<comment type="similarity">
    <text evidence="2">Belongs to the histidine acid phosphatase family.</text>
</comment>
<dbReference type="InterPro" id="IPR036322">
    <property type="entry name" value="WD40_repeat_dom_sf"/>
</dbReference>
<keyword evidence="8" id="KW-0812">Transmembrane</keyword>
<feature type="transmembrane region" description="Helical" evidence="8">
    <location>
        <begin position="1563"/>
        <end position="1589"/>
    </location>
</feature>
<evidence type="ECO:0000256" key="8">
    <source>
        <dbReference type="SAM" id="Phobius"/>
    </source>
</evidence>
<evidence type="ECO:0000256" key="2">
    <source>
        <dbReference type="ARBA" id="ARBA00005375"/>
    </source>
</evidence>
<dbReference type="Pfam" id="PF00328">
    <property type="entry name" value="His_Phos_2"/>
    <property type="match status" value="1"/>
</dbReference>
<dbReference type="Gene3D" id="3.40.50.1240">
    <property type="entry name" value="Phosphoglycerate mutase-like"/>
    <property type="match status" value="1"/>
</dbReference>
<keyword evidence="4" id="KW-0378">Hydrolase</keyword>
<evidence type="ECO:0000256" key="4">
    <source>
        <dbReference type="ARBA" id="ARBA00022801"/>
    </source>
</evidence>
<keyword evidence="6" id="KW-0325">Glycoprotein</keyword>
<dbReference type="InterPro" id="IPR050645">
    <property type="entry name" value="Histidine_acid_phosphatase"/>
</dbReference>
<keyword evidence="8" id="KW-1133">Transmembrane helix</keyword>
<keyword evidence="3" id="KW-0732">Signal</keyword>
<evidence type="ECO:0000256" key="5">
    <source>
        <dbReference type="ARBA" id="ARBA00023157"/>
    </source>
</evidence>
<dbReference type="EMBL" id="JARBJD010000104">
    <property type="protein sequence ID" value="KAK2952373.1"/>
    <property type="molecule type" value="Genomic_DNA"/>
</dbReference>
<organism evidence="9 10">
    <name type="scientific">Blattamonas nauphoetae</name>
    <dbReference type="NCBI Taxonomy" id="2049346"/>
    <lineage>
        <taxon>Eukaryota</taxon>
        <taxon>Metamonada</taxon>
        <taxon>Preaxostyla</taxon>
        <taxon>Oxymonadida</taxon>
        <taxon>Blattamonas</taxon>
    </lineage>
</organism>
<feature type="compositionally biased region" description="Basic and acidic residues" evidence="7">
    <location>
        <begin position="678"/>
        <end position="687"/>
    </location>
</feature>
<dbReference type="InterPro" id="IPR015943">
    <property type="entry name" value="WD40/YVTN_repeat-like_dom_sf"/>
</dbReference>
<dbReference type="CDD" id="cd07061">
    <property type="entry name" value="HP_HAP_like"/>
    <property type="match status" value="1"/>
</dbReference>
<dbReference type="PROSITE" id="PS00778">
    <property type="entry name" value="HIS_ACID_PHOSPHAT_2"/>
    <property type="match status" value="1"/>
</dbReference>
<dbReference type="Gene3D" id="2.130.10.10">
    <property type="entry name" value="YVTN repeat-like/Quinoprotein amine dehydrogenase"/>
    <property type="match status" value="1"/>
</dbReference>
<sequence length="1619" mass="181416">MKSLHFTVLSSLRKLIKTIPDTSTSVYTSTLHSLFAPLQADPNLIPLLCQPNVGLYQSLLFDHRFPIGQQLSSFLIDELQKNSDYYKSNCLTHMDRVGKSVIAFLHPNSSSSSLIIPRPLKIILCEALLPVILPIIITSPSLLPTPPPFPSIDSVTCHADFPIQCYIIANIPSTLMFSLVCEYLRNNPRQISEVVHNENLESQFNLKRATLTAMPSFKTLISLLDSLNYNCDSSSAQRSSLFSAFNYFIPSSEVPFVHSDIFQDVSTFQTLCTVLLDIEDEFKTLFTVVNSTTQPSAIQLAMQSNLRASVGSPPVLESDSHFKAVQSQNALTAPDKSITVSFSTISFFLLLEAIVRSTLHNPFVLLSIFYTLFLDQSLPTSRVFDDSVPERTKQTLRLFGDVVTFILDFRLDWFQGSPTIRKNKEEDEDEGKESKTPKPDRNFDLTYNNLPFFHMFLRYFSRLLSSQDKAALTASQTDPTILPLSTLHNLLLRSPFTPPASCPFISASSTESNVSTKTHKPSTFPITSFASHSFSGISQCKCCSSRSTNVTIFPHSVLTVPKQPANQQTQDVHTFFNVIQRERKSSFVQHNQDDSVPILFQFKDRTFSAHPISQTFFGDETSEKSKTTDSEQNESDVVGSTMSRPIFDDQFIVECQIRRAQRGNVPLPESSPIPSPSHEPDQPDQRDSTLSLSEGQSSELKQRRFSNEQSGASSPHYSPIQTRDSDTFSLQISPTLLPSPLSAHTTTTPIASGSGIALFEHQRDRMGDLIDEPPVRFGSYRLGTTRQAQNDGKKVQPVPPPPLSFYTMSHSPSSTQLSQSLTISKMVSTLTPFIQSQTVKSASSDNIVDLRKKTPTRTSLPNAPSHLVSASSPLGAVVKTVSPPEPAPVADPRLVLLSTPPYLPHRPRPVLDRESPFHPFITIIPRRKSSTTSKLSSDEDESSEEESVLEISQRSDSDEVDGEDDADENPIIKAAREGPPVISLCHVQTTDSFASVGEDLSLCLWDFSSSKLQKQYTFSSPDLPASIVSDPLGLIVSVGTSKGEIHSFDIRMLEFLLGLDSNTNMFVHNSTTFNPLTHPSLTSLSFDSFSFTPDSRFLLCTPPVTDNSPSLSVSLYDIQTWSYVESLPLLADSEIEKISDSIFDQTTESDQMILLGFFSLFQAELISVQVLTRHGDRFPQKQYPAPLTQWPDLSTLTAVGMQQHYKLGQTFREHYKQYFPENSDNASIYIRSSPISRTLLSARSQMLGLYPYSDEIEEGVPKNFPTIPIETILRRYETVLRGYETCRNAKSIIGSYRSTDKYTTLYTKYKTEIQRVAEIIKTPIVAENEEYVWDAIYVDILKNREKMPQELIDLYEKTTPYRDQMLEDIFANPDPLFRKTTCGSFYETVFSLNPYLDTKNSVFRTKRQLSQKLPLYLAPDSLSQEKFFFRLYSGHDTTLNLVMRALGSNVTGLPYYGSAFIIELHKRDGTPAKGKSPYFFKFFYNTSEEAQGTENIFAQWKPTQCDDLDCDAAHFLKDISQYFPTNYDSHRWWTTICNGSGELILSGSDSTAIKTAEAKKKPVFRFLLVAVIISAVLFLLSSLGTLILISCPKCLLPRTNYVPINNTDDLYDQSIATTV</sequence>
<feature type="region of interest" description="Disordered" evidence="7">
    <location>
        <begin position="663"/>
        <end position="723"/>
    </location>
</feature>
<keyword evidence="10" id="KW-1185">Reference proteome</keyword>
<feature type="compositionally biased region" description="Polar residues" evidence="7">
    <location>
        <begin position="707"/>
        <end position="723"/>
    </location>
</feature>
<name>A0ABQ9XIX4_9EUKA</name>
<feature type="region of interest" description="Disordered" evidence="7">
    <location>
        <begin position="613"/>
        <end position="643"/>
    </location>
</feature>
<evidence type="ECO:0000256" key="1">
    <source>
        <dbReference type="ARBA" id="ARBA00000032"/>
    </source>
</evidence>
<keyword evidence="8" id="KW-0472">Membrane</keyword>
<feature type="region of interest" description="Disordered" evidence="7">
    <location>
        <begin position="422"/>
        <end position="442"/>
    </location>
</feature>
<dbReference type="SUPFAM" id="SSF53254">
    <property type="entry name" value="Phosphoglycerate mutase-like"/>
    <property type="match status" value="1"/>
</dbReference>
<dbReference type="Proteomes" id="UP001281761">
    <property type="component" value="Unassembled WGS sequence"/>
</dbReference>
<feature type="compositionally biased region" description="Acidic residues" evidence="7">
    <location>
        <begin position="938"/>
        <end position="948"/>
    </location>
</feature>
<evidence type="ECO:0008006" key="11">
    <source>
        <dbReference type="Google" id="ProtNLM"/>
    </source>
</evidence>
<dbReference type="PROSITE" id="PS00616">
    <property type="entry name" value="HIS_ACID_PHOSPHAT_1"/>
    <property type="match status" value="1"/>
</dbReference>
<feature type="compositionally biased region" description="Polar residues" evidence="7">
    <location>
        <begin position="688"/>
        <end position="699"/>
    </location>
</feature>
<dbReference type="InterPro" id="IPR033379">
    <property type="entry name" value="Acid_Pase_AS"/>
</dbReference>
<dbReference type="InterPro" id="IPR029033">
    <property type="entry name" value="His_PPase_superfam"/>
</dbReference>
<evidence type="ECO:0000256" key="3">
    <source>
        <dbReference type="ARBA" id="ARBA00022729"/>
    </source>
</evidence>
<feature type="compositionally biased region" description="Basic and acidic residues" evidence="7">
    <location>
        <begin position="432"/>
        <end position="442"/>
    </location>
</feature>
<dbReference type="SUPFAM" id="SSF50978">
    <property type="entry name" value="WD40 repeat-like"/>
    <property type="match status" value="1"/>
</dbReference>
<dbReference type="InterPro" id="IPR000560">
    <property type="entry name" value="His_Pase_clade-2"/>
</dbReference>
<proteinExistence type="inferred from homology"/>
<evidence type="ECO:0000256" key="7">
    <source>
        <dbReference type="SAM" id="MobiDB-lite"/>
    </source>
</evidence>
<evidence type="ECO:0000313" key="9">
    <source>
        <dbReference type="EMBL" id="KAK2952373.1"/>
    </source>
</evidence>
<dbReference type="PANTHER" id="PTHR11567">
    <property type="entry name" value="ACID PHOSPHATASE-RELATED"/>
    <property type="match status" value="1"/>
</dbReference>
<comment type="catalytic activity">
    <reaction evidence="1">
        <text>a phosphate monoester + H2O = an alcohol + phosphate</text>
        <dbReference type="Rhea" id="RHEA:15017"/>
        <dbReference type="ChEBI" id="CHEBI:15377"/>
        <dbReference type="ChEBI" id="CHEBI:30879"/>
        <dbReference type="ChEBI" id="CHEBI:43474"/>
        <dbReference type="ChEBI" id="CHEBI:67140"/>
        <dbReference type="EC" id="3.1.3.2"/>
    </reaction>
</comment>
<feature type="region of interest" description="Disordered" evidence="7">
    <location>
        <begin position="928"/>
        <end position="966"/>
    </location>
</feature>
<dbReference type="PANTHER" id="PTHR11567:SF211">
    <property type="entry name" value="PROSTATIC ACID PHOSPHATASE"/>
    <property type="match status" value="1"/>
</dbReference>
<evidence type="ECO:0000313" key="10">
    <source>
        <dbReference type="Proteomes" id="UP001281761"/>
    </source>
</evidence>
<gene>
    <name evidence="9" type="ORF">BLNAU_12635</name>
</gene>